<dbReference type="AlphaFoldDB" id="A0A0A2N3F2"/>
<dbReference type="EMBL" id="JRLY01000001">
    <property type="protein sequence ID" value="KGO94985.1"/>
    <property type="molecule type" value="Genomic_DNA"/>
</dbReference>
<keyword evidence="3" id="KW-1185">Reference proteome</keyword>
<dbReference type="Proteomes" id="UP000030111">
    <property type="component" value="Unassembled WGS sequence"/>
</dbReference>
<keyword evidence="1" id="KW-0472">Membrane</keyword>
<accession>A0A0A2N3F2</accession>
<gene>
    <name evidence="2" type="ORF">Q766_02420</name>
</gene>
<feature type="transmembrane region" description="Helical" evidence="1">
    <location>
        <begin position="48"/>
        <end position="65"/>
    </location>
</feature>
<evidence type="ECO:0000313" key="2">
    <source>
        <dbReference type="EMBL" id="KGO94985.1"/>
    </source>
</evidence>
<keyword evidence="1" id="KW-1133">Transmembrane helix</keyword>
<organism evidence="2 3">
    <name type="scientific">Flavobacterium subsaxonicum WB 4.1-42 = DSM 21790</name>
    <dbReference type="NCBI Taxonomy" id="1121898"/>
    <lineage>
        <taxon>Bacteria</taxon>
        <taxon>Pseudomonadati</taxon>
        <taxon>Bacteroidota</taxon>
        <taxon>Flavobacteriia</taxon>
        <taxon>Flavobacteriales</taxon>
        <taxon>Flavobacteriaceae</taxon>
        <taxon>Flavobacterium</taxon>
    </lineage>
</organism>
<name>A0A0A2N3F2_9FLAO</name>
<feature type="transmembrane region" description="Helical" evidence="1">
    <location>
        <begin position="12"/>
        <end position="32"/>
    </location>
</feature>
<comment type="caution">
    <text evidence="2">The sequence shown here is derived from an EMBL/GenBank/DDBJ whole genome shotgun (WGS) entry which is preliminary data.</text>
</comment>
<feature type="transmembrane region" description="Helical" evidence="1">
    <location>
        <begin position="85"/>
        <end position="101"/>
    </location>
</feature>
<sequence>MKINLLHTWNIFIIELLYCTGILVVFVAYLFFTGKGSVHTEHYSVADYVLYAIFVILFILAPLYYNIMKWRKFKIDGNVTESRSYIIVEVLLIVLTTLLVTN</sequence>
<evidence type="ECO:0000256" key="1">
    <source>
        <dbReference type="SAM" id="Phobius"/>
    </source>
</evidence>
<protein>
    <submittedName>
        <fullName evidence="2">Uncharacterized protein</fullName>
    </submittedName>
</protein>
<evidence type="ECO:0000313" key="3">
    <source>
        <dbReference type="Proteomes" id="UP000030111"/>
    </source>
</evidence>
<keyword evidence="1" id="KW-0812">Transmembrane</keyword>
<proteinExistence type="predicted"/>
<reference evidence="2 3" key="1">
    <citation type="submission" date="2013-09" db="EMBL/GenBank/DDBJ databases">
        <authorList>
            <person name="Zeng Z."/>
            <person name="Chen C."/>
        </authorList>
    </citation>
    <scope>NUCLEOTIDE SEQUENCE [LARGE SCALE GENOMIC DNA]</scope>
    <source>
        <strain evidence="2 3">WB 4.1-42</strain>
    </source>
</reference>